<dbReference type="Gene3D" id="3.30.420.10">
    <property type="entry name" value="Ribonuclease H-like superfamily/Ribonuclease H"/>
    <property type="match status" value="1"/>
</dbReference>
<evidence type="ECO:0000313" key="3">
    <source>
        <dbReference type="Proteomes" id="UP001597145"/>
    </source>
</evidence>
<dbReference type="InterPro" id="IPR036397">
    <property type="entry name" value="RNaseH_sf"/>
</dbReference>
<reference evidence="3" key="1">
    <citation type="journal article" date="2019" name="Int. J. Syst. Evol. Microbiol.">
        <title>The Global Catalogue of Microorganisms (GCM) 10K type strain sequencing project: providing services to taxonomists for standard genome sequencing and annotation.</title>
        <authorList>
            <consortium name="The Broad Institute Genomics Platform"/>
            <consortium name="The Broad Institute Genome Sequencing Center for Infectious Disease"/>
            <person name="Wu L."/>
            <person name="Ma J."/>
        </authorList>
    </citation>
    <scope>NUCLEOTIDE SEQUENCE [LARGE SCALE GENOMIC DNA]</scope>
    <source>
        <strain evidence="3">JCM 12165</strain>
    </source>
</reference>
<accession>A0ABW4FM45</accession>
<dbReference type="RefSeq" id="WP_343979671.1">
    <property type="nucleotide sequence ID" value="NZ_BAAAJG010000011.1"/>
</dbReference>
<dbReference type="Proteomes" id="UP001597145">
    <property type="component" value="Unassembled WGS sequence"/>
</dbReference>
<dbReference type="Pfam" id="PF13683">
    <property type="entry name" value="rve_3"/>
    <property type="match status" value="1"/>
</dbReference>
<protein>
    <submittedName>
        <fullName evidence="2">Integrase core domain-containing protein</fullName>
    </submittedName>
</protein>
<organism evidence="2 3">
    <name type="scientific">Pseudonocardia aurantiaca</name>
    <dbReference type="NCBI Taxonomy" id="75290"/>
    <lineage>
        <taxon>Bacteria</taxon>
        <taxon>Bacillati</taxon>
        <taxon>Actinomycetota</taxon>
        <taxon>Actinomycetes</taxon>
        <taxon>Pseudonocardiales</taxon>
        <taxon>Pseudonocardiaceae</taxon>
        <taxon>Pseudonocardia</taxon>
    </lineage>
</organism>
<keyword evidence="3" id="KW-1185">Reference proteome</keyword>
<evidence type="ECO:0000313" key="2">
    <source>
        <dbReference type="EMBL" id="MFD1531645.1"/>
    </source>
</evidence>
<sequence length="146" mass="16728">MTTGPERLMLEYMLDRNRQALIDTARVEAERVLDLDDLRADRGVMDVVVTDDGPCFRGVPFADAFVCDDPLFRHVRTRVRSPQTNGVVERFFDTLKYEHLYRATIGGGNALAAEVKLFRHTYNTLRPQAPDERTPREAYIAVEHCD</sequence>
<name>A0ABW4FM45_9PSEU</name>
<dbReference type="EMBL" id="JBHUCP010000014">
    <property type="protein sequence ID" value="MFD1531645.1"/>
    <property type="molecule type" value="Genomic_DNA"/>
</dbReference>
<dbReference type="InterPro" id="IPR001584">
    <property type="entry name" value="Integrase_cat-core"/>
</dbReference>
<gene>
    <name evidence="2" type="ORF">ACFSCY_19615</name>
</gene>
<dbReference type="PROSITE" id="PS50994">
    <property type="entry name" value="INTEGRASE"/>
    <property type="match status" value="1"/>
</dbReference>
<feature type="domain" description="Integrase catalytic" evidence="1">
    <location>
        <begin position="1"/>
        <end position="143"/>
    </location>
</feature>
<dbReference type="InterPro" id="IPR012337">
    <property type="entry name" value="RNaseH-like_sf"/>
</dbReference>
<proteinExistence type="predicted"/>
<dbReference type="SUPFAM" id="SSF53098">
    <property type="entry name" value="Ribonuclease H-like"/>
    <property type="match status" value="1"/>
</dbReference>
<evidence type="ECO:0000259" key="1">
    <source>
        <dbReference type="PROSITE" id="PS50994"/>
    </source>
</evidence>
<comment type="caution">
    <text evidence="2">The sequence shown here is derived from an EMBL/GenBank/DDBJ whole genome shotgun (WGS) entry which is preliminary data.</text>
</comment>